<dbReference type="EMBL" id="CAJJDM010000003">
    <property type="protein sequence ID" value="CAD8044064.1"/>
    <property type="molecule type" value="Genomic_DNA"/>
</dbReference>
<protein>
    <submittedName>
        <fullName evidence="2">Uncharacterized protein</fullName>
    </submittedName>
</protein>
<keyword evidence="1" id="KW-1133">Transmembrane helix</keyword>
<reference evidence="2" key="1">
    <citation type="submission" date="2021-01" db="EMBL/GenBank/DDBJ databases">
        <authorList>
            <consortium name="Genoscope - CEA"/>
            <person name="William W."/>
        </authorList>
    </citation>
    <scope>NUCLEOTIDE SEQUENCE</scope>
</reference>
<feature type="transmembrane region" description="Helical" evidence="1">
    <location>
        <begin position="75"/>
        <end position="95"/>
    </location>
</feature>
<evidence type="ECO:0000313" key="3">
    <source>
        <dbReference type="Proteomes" id="UP000688137"/>
    </source>
</evidence>
<dbReference type="OMA" id="ACSFVTM"/>
<proteinExistence type="predicted"/>
<evidence type="ECO:0000256" key="1">
    <source>
        <dbReference type="SAM" id="Phobius"/>
    </source>
</evidence>
<evidence type="ECO:0000313" key="2">
    <source>
        <dbReference type="EMBL" id="CAD8044064.1"/>
    </source>
</evidence>
<keyword evidence="1" id="KW-0472">Membrane</keyword>
<dbReference type="Proteomes" id="UP000688137">
    <property type="component" value="Unassembled WGS sequence"/>
</dbReference>
<comment type="caution">
    <text evidence="2">The sequence shown here is derived from an EMBL/GenBank/DDBJ whole genome shotgun (WGS) entry which is preliminary data.</text>
</comment>
<keyword evidence="1" id="KW-0812">Transmembrane</keyword>
<name>A0A8S1JP58_PARPR</name>
<feature type="transmembrane region" description="Helical" evidence="1">
    <location>
        <begin position="7"/>
        <end position="25"/>
    </location>
</feature>
<feature type="transmembrane region" description="Helical" evidence="1">
    <location>
        <begin position="107"/>
        <end position="126"/>
    </location>
</feature>
<feature type="transmembrane region" description="Helical" evidence="1">
    <location>
        <begin position="50"/>
        <end position="68"/>
    </location>
</feature>
<keyword evidence="3" id="KW-1185">Reference proteome</keyword>
<accession>A0A8S1JP58</accession>
<gene>
    <name evidence="2" type="ORF">PPRIM_AZ9-3.1.T0060146</name>
</gene>
<dbReference type="AlphaFoldDB" id="A0A8S1JP58"/>
<organism evidence="2 3">
    <name type="scientific">Paramecium primaurelia</name>
    <dbReference type="NCBI Taxonomy" id="5886"/>
    <lineage>
        <taxon>Eukaryota</taxon>
        <taxon>Sar</taxon>
        <taxon>Alveolata</taxon>
        <taxon>Ciliophora</taxon>
        <taxon>Intramacronucleata</taxon>
        <taxon>Oligohymenophorea</taxon>
        <taxon>Peniculida</taxon>
        <taxon>Parameciidae</taxon>
        <taxon>Paramecium</taxon>
    </lineage>
</organism>
<sequence length="147" mass="16707">MQRLSSLLIGFGLGIFGMSLLYDPWAQERFERTVRETARLENSILNNVDVYLQMRMFLGYILVACSFVTMNRIGLLYVLSIPALIVYAAINYNHVIYKSERLGGEQAIQGALFYIAFCFASIDGLIKPKKIQQPKTAQKKVDKTKSE</sequence>